<sequence length="326" mass="35554">MIIRECPFCTHYDANFYSRRGTTVWARCQTCRSIFRDVSASDFEGLHKRAEDQSSLIPRSMTASGDRPREEVWRSIGLVGSTVLEIGPGAGHVLAAAKQAGRQVWGVETNSAHRAHIAAAWGISTVVAALSDLPSEQKFDAIIMINVLEHVHDVRGFLRDLSSRLAPGGGIFISTPNAACVVSQVARAWWSMCKEVDHVAFPTAAGMSAAAASAGLIVNRVWSSELPLETPIGFAVAARDYLRSTRLGKHPSVPEERTTQTIVSARQTLSRRTIHWIYRTGGKREPSARLVGRLGRAASIKAILVHQDPVSALERDRYVPDPALSP</sequence>
<proteinExistence type="predicted"/>
<dbReference type="PANTHER" id="PTHR43861">
    <property type="entry name" value="TRANS-ACONITATE 2-METHYLTRANSFERASE-RELATED"/>
    <property type="match status" value="1"/>
</dbReference>
<reference evidence="2" key="1">
    <citation type="submission" date="2016-02" db="EMBL/GenBank/DDBJ databases">
        <authorList>
            <person name="Wibberg D."/>
        </authorList>
    </citation>
    <scope>NUCLEOTIDE SEQUENCE [LARGE SCALE GENOMIC DNA]</scope>
</reference>
<dbReference type="PANTHER" id="PTHR43861:SF6">
    <property type="entry name" value="METHYLTRANSFERASE TYPE 11"/>
    <property type="match status" value="1"/>
</dbReference>
<dbReference type="GO" id="GO:0032259">
    <property type="term" value="P:methylation"/>
    <property type="evidence" value="ECO:0007669"/>
    <property type="project" value="UniProtKB-KW"/>
</dbReference>
<dbReference type="GO" id="GO:0008168">
    <property type="term" value="F:methyltransferase activity"/>
    <property type="evidence" value="ECO:0007669"/>
    <property type="project" value="UniProtKB-KW"/>
</dbReference>
<dbReference type="InterPro" id="IPR029063">
    <property type="entry name" value="SAM-dependent_MTases_sf"/>
</dbReference>
<accession>A0A1C3NXR7</accession>
<name>A0A1C3NXR7_9ACTN</name>
<keyword evidence="1" id="KW-0489">Methyltransferase</keyword>
<dbReference type="Pfam" id="PF13489">
    <property type="entry name" value="Methyltransf_23"/>
    <property type="match status" value="1"/>
</dbReference>
<dbReference type="Gene3D" id="3.40.50.150">
    <property type="entry name" value="Vaccinia Virus protein VP39"/>
    <property type="match status" value="1"/>
</dbReference>
<keyword evidence="2" id="KW-1185">Reference proteome</keyword>
<keyword evidence="1" id="KW-0808">Transferase</keyword>
<dbReference type="AlphaFoldDB" id="A0A1C3NXR7"/>
<evidence type="ECO:0000313" key="2">
    <source>
        <dbReference type="Proteomes" id="UP000199013"/>
    </source>
</evidence>
<dbReference type="EMBL" id="FLUV01001036">
    <property type="protein sequence ID" value="SBW22321.1"/>
    <property type="molecule type" value="Genomic_DNA"/>
</dbReference>
<organism evidence="1 2">
    <name type="scientific">Candidatus Protofrankia californiensis</name>
    <dbReference type="NCBI Taxonomy" id="1839754"/>
    <lineage>
        <taxon>Bacteria</taxon>
        <taxon>Bacillati</taxon>
        <taxon>Actinomycetota</taxon>
        <taxon>Actinomycetes</taxon>
        <taxon>Frankiales</taxon>
        <taxon>Frankiaceae</taxon>
        <taxon>Protofrankia</taxon>
    </lineage>
</organism>
<protein>
    <submittedName>
        <fullName evidence="1">Type 12 methyltransferase</fullName>
    </submittedName>
</protein>
<dbReference type="CDD" id="cd02440">
    <property type="entry name" value="AdoMet_MTases"/>
    <property type="match status" value="1"/>
</dbReference>
<evidence type="ECO:0000313" key="1">
    <source>
        <dbReference type="EMBL" id="SBW22321.1"/>
    </source>
</evidence>
<gene>
    <name evidence="1" type="ORF">FDG2_2464</name>
</gene>
<dbReference type="SUPFAM" id="SSF53335">
    <property type="entry name" value="S-adenosyl-L-methionine-dependent methyltransferases"/>
    <property type="match status" value="1"/>
</dbReference>
<dbReference type="Proteomes" id="UP000199013">
    <property type="component" value="Unassembled WGS sequence"/>
</dbReference>